<dbReference type="Gene3D" id="3.40.50.2000">
    <property type="entry name" value="Glycogen Phosphorylase B"/>
    <property type="match status" value="1"/>
</dbReference>
<comment type="caution">
    <text evidence="3">The sequence shown here is derived from an EMBL/GenBank/DDBJ whole genome shotgun (WGS) entry which is preliminary data.</text>
</comment>
<name>A0ABW4ZBH4_9BACT</name>
<dbReference type="InterPro" id="IPR020023">
    <property type="entry name" value="PseG"/>
</dbReference>
<dbReference type="NCBIfam" id="TIGR03590">
    <property type="entry name" value="PseG"/>
    <property type="match status" value="1"/>
</dbReference>
<dbReference type="Pfam" id="PF00551">
    <property type="entry name" value="Formyl_trans_N"/>
    <property type="match status" value="1"/>
</dbReference>
<dbReference type="InterPro" id="IPR007235">
    <property type="entry name" value="Glyco_trans_28_C"/>
</dbReference>
<proteinExistence type="predicted"/>
<keyword evidence="4" id="KW-1185">Reference proteome</keyword>
<accession>A0ABW4ZBH4</accession>
<dbReference type="SUPFAM" id="SSF53328">
    <property type="entry name" value="Formyltransferase"/>
    <property type="match status" value="1"/>
</dbReference>
<dbReference type="RefSeq" id="WP_377087295.1">
    <property type="nucleotide sequence ID" value="NZ_JBHSJL010000014.1"/>
</dbReference>
<dbReference type="Gene3D" id="3.40.50.11190">
    <property type="match status" value="1"/>
</dbReference>
<dbReference type="InterPro" id="IPR036477">
    <property type="entry name" value="Formyl_transf_N_sf"/>
</dbReference>
<feature type="domain" description="Glycosyl transferase family 28 C-terminal" evidence="2">
    <location>
        <begin position="193"/>
        <end position="318"/>
    </location>
</feature>
<feature type="domain" description="Formyl transferase N-terminal" evidence="1">
    <location>
        <begin position="387"/>
        <end position="472"/>
    </location>
</feature>
<dbReference type="Pfam" id="PF04101">
    <property type="entry name" value="Glyco_tran_28_C"/>
    <property type="match status" value="1"/>
</dbReference>
<evidence type="ECO:0000259" key="2">
    <source>
        <dbReference type="Pfam" id="PF04101"/>
    </source>
</evidence>
<dbReference type="InterPro" id="IPR002376">
    <property type="entry name" value="Formyl_transf_N"/>
</dbReference>
<dbReference type="Gene3D" id="3.40.50.12230">
    <property type="match status" value="1"/>
</dbReference>
<evidence type="ECO:0000313" key="4">
    <source>
        <dbReference type="Proteomes" id="UP001597389"/>
    </source>
</evidence>
<evidence type="ECO:0000313" key="3">
    <source>
        <dbReference type="EMBL" id="MFD2158977.1"/>
    </source>
</evidence>
<sequence>MKPLVIRADAGGHIGTGHVMRMIALAQSYISRGGQVTIVSVFCPDPIRERVLECGIDHVLIDQVDLGGADDVRATIQLCAELSAEWIVLDGYHFTTEYQRGVHGNGVKILAVDDYGHCEEWHADAVLNQNLNSEVWAERRSKVSDTMWLLGAPFALLREEFLHSTSVRDEVRGAIKNVLITLGGADPDNVTSKVLKSFDISDVEPMSLRVLVGGGNENKEELELLAGRSRHNVELLVNVRDMPEMYAWADYVVSAGGSTCWEWLYYGLKGAVITIANNQEPIVEALSERKLALDLGWYCENCPEAWAKQLEKWFSQPDQTVSGSVRERVIDGHGASRVVALLSGALSITIATAEKGWMREKVDMFASQLMQRGYSVKVVYDMNEIAPSDILLLLSFWSMVPSEVLHRNVHNLVVHESALPEGKGWSPMTWQVLEGKSKIPVTLFEAQSEVDSGPIYCRNEIQLRGDELVDELRELQALETFHLCEEFIESYPQLVTDRKQQIGESSFYSRRGPQDSELDIDLSLREQFNLLRTVDNKSYPAFFKHERQEYILHIEKRNK</sequence>
<protein>
    <submittedName>
        <fullName evidence="3">UDP-2,4-diacetamido-2,4, 6-trideoxy-beta-L-altropyranose hydrolase</fullName>
        <ecNumber evidence="3">3.6.1.57</ecNumber>
    </submittedName>
</protein>
<dbReference type="EMBL" id="JBHUJB010000035">
    <property type="protein sequence ID" value="MFD2158977.1"/>
    <property type="molecule type" value="Genomic_DNA"/>
</dbReference>
<gene>
    <name evidence="3" type="primary">pseG</name>
    <name evidence="3" type="ORF">ACFSW8_08715</name>
</gene>
<keyword evidence="3" id="KW-0378">Hydrolase</keyword>
<dbReference type="SUPFAM" id="SSF53756">
    <property type="entry name" value="UDP-Glycosyltransferase/glycogen phosphorylase"/>
    <property type="match status" value="1"/>
</dbReference>
<evidence type="ECO:0000259" key="1">
    <source>
        <dbReference type="Pfam" id="PF00551"/>
    </source>
</evidence>
<dbReference type="EC" id="3.6.1.57" evidence="3"/>
<dbReference type="PANTHER" id="PTHR21015:SF22">
    <property type="entry name" value="GLYCOSYLTRANSFERASE"/>
    <property type="match status" value="1"/>
</dbReference>
<reference evidence="4" key="1">
    <citation type="journal article" date="2019" name="Int. J. Syst. Evol. Microbiol.">
        <title>The Global Catalogue of Microorganisms (GCM) 10K type strain sequencing project: providing services to taxonomists for standard genome sequencing and annotation.</title>
        <authorList>
            <consortium name="The Broad Institute Genomics Platform"/>
            <consortium name="The Broad Institute Genome Sequencing Center for Infectious Disease"/>
            <person name="Wu L."/>
            <person name="Ma J."/>
        </authorList>
    </citation>
    <scope>NUCLEOTIDE SEQUENCE [LARGE SCALE GENOMIC DNA]</scope>
    <source>
        <strain evidence="4">CCUG 57942</strain>
    </source>
</reference>
<dbReference type="GO" id="GO:0016787">
    <property type="term" value="F:hydrolase activity"/>
    <property type="evidence" value="ECO:0007669"/>
    <property type="project" value="UniProtKB-KW"/>
</dbReference>
<dbReference type="Proteomes" id="UP001597389">
    <property type="component" value="Unassembled WGS sequence"/>
</dbReference>
<organism evidence="3 4">
    <name type="scientific">Rubritalea tangerina</name>
    <dbReference type="NCBI Taxonomy" id="430798"/>
    <lineage>
        <taxon>Bacteria</taxon>
        <taxon>Pseudomonadati</taxon>
        <taxon>Verrucomicrobiota</taxon>
        <taxon>Verrucomicrobiia</taxon>
        <taxon>Verrucomicrobiales</taxon>
        <taxon>Rubritaleaceae</taxon>
        <taxon>Rubritalea</taxon>
    </lineage>
</organism>
<dbReference type="PANTHER" id="PTHR21015">
    <property type="entry name" value="UDP-N-ACETYLGLUCOSAMINE--N-ACETYLMURAMYL-(PENTAPEPTIDE) PYROPHOSPHORYL-UNDECAPRENOL N-ACETYLGLUCOSAMINE TRANSFERASE 1"/>
    <property type="match status" value="1"/>
</dbReference>